<evidence type="ECO:0000256" key="1">
    <source>
        <dbReference type="ARBA" id="ARBA00023015"/>
    </source>
</evidence>
<keyword evidence="3" id="KW-0804">Transcription</keyword>
<dbReference type="InterPro" id="IPR046335">
    <property type="entry name" value="LacI/GalR-like_sensor"/>
</dbReference>
<keyword evidence="2 5" id="KW-0238">DNA-binding</keyword>
<evidence type="ECO:0000256" key="2">
    <source>
        <dbReference type="ARBA" id="ARBA00023125"/>
    </source>
</evidence>
<dbReference type="PROSITE" id="PS50932">
    <property type="entry name" value="HTH_LACI_2"/>
    <property type="match status" value="1"/>
</dbReference>
<dbReference type="Proteomes" id="UP000546126">
    <property type="component" value="Unassembled WGS sequence"/>
</dbReference>
<evidence type="ECO:0000313" key="6">
    <source>
        <dbReference type="Proteomes" id="UP000546126"/>
    </source>
</evidence>
<dbReference type="SUPFAM" id="SSF53822">
    <property type="entry name" value="Periplasmic binding protein-like I"/>
    <property type="match status" value="1"/>
</dbReference>
<dbReference type="InterPro" id="IPR010982">
    <property type="entry name" value="Lambda_DNA-bd_dom_sf"/>
</dbReference>
<dbReference type="InterPro" id="IPR000843">
    <property type="entry name" value="HTH_LacI"/>
</dbReference>
<dbReference type="RefSeq" id="WP_175598650.1">
    <property type="nucleotide sequence ID" value="NZ_JABWGO010000001.1"/>
</dbReference>
<dbReference type="SMART" id="SM00354">
    <property type="entry name" value="HTH_LACI"/>
    <property type="match status" value="1"/>
</dbReference>
<evidence type="ECO:0000259" key="4">
    <source>
        <dbReference type="PROSITE" id="PS50932"/>
    </source>
</evidence>
<reference evidence="5 6" key="1">
    <citation type="submission" date="2020-06" db="EMBL/GenBank/DDBJ databases">
        <authorList>
            <person name="Chanama M."/>
        </authorList>
    </citation>
    <scope>NUCLEOTIDE SEQUENCE [LARGE SCALE GENOMIC DNA]</scope>
    <source>
        <strain evidence="5 6">TBRC6557</strain>
    </source>
</reference>
<keyword evidence="1" id="KW-0805">Transcription regulation</keyword>
<dbReference type="Gene3D" id="1.10.260.40">
    <property type="entry name" value="lambda repressor-like DNA-binding domains"/>
    <property type="match status" value="1"/>
</dbReference>
<dbReference type="GO" id="GO:0000976">
    <property type="term" value="F:transcription cis-regulatory region binding"/>
    <property type="evidence" value="ECO:0007669"/>
    <property type="project" value="TreeGrafter"/>
</dbReference>
<dbReference type="Pfam" id="PF00356">
    <property type="entry name" value="LacI"/>
    <property type="match status" value="1"/>
</dbReference>
<dbReference type="Pfam" id="PF13377">
    <property type="entry name" value="Peripla_BP_3"/>
    <property type="match status" value="1"/>
</dbReference>
<evidence type="ECO:0000256" key="3">
    <source>
        <dbReference type="ARBA" id="ARBA00023163"/>
    </source>
</evidence>
<dbReference type="PANTHER" id="PTHR30146:SF153">
    <property type="entry name" value="LACTOSE OPERON REPRESSOR"/>
    <property type="match status" value="1"/>
</dbReference>
<dbReference type="AlphaFoldDB" id="A0A7Y6IJA0"/>
<dbReference type="Gene3D" id="3.40.50.2300">
    <property type="match status" value="2"/>
</dbReference>
<comment type="caution">
    <text evidence="5">The sequence shown here is derived from an EMBL/GenBank/DDBJ whole genome shotgun (WGS) entry which is preliminary data.</text>
</comment>
<sequence>MPRATLADVAAAAAVSVPTVSKVLSGRKHVSAATREKVLDAVRALGYEAPRPAGAPRAGLVDLLIGGLGSPWAQALISGAERAAARWGFSLVVTSSARPDFDLRQWLGILRRRGTDGIVLVLWRAGQEEVTAIQELLRVPLVLLDPVGQGDPRLSTVGATNWSGGVMAATHLLELGHTRIGFVGGPRDVRCTLDRQEGYLAAHRTFGIEPDPRLTRFGDFLVGGGKERGGELLDLPERPTAVFAGSDLMAAGVYQAAAERGIRVPGELSVVGFDDAPVCETMSPPLTSVRQPLGDMANEAIRLVADELSHPGESTGTRIELATTLVVRASTARPA</sequence>
<gene>
    <name evidence="5" type="ORF">HT134_02760</name>
</gene>
<dbReference type="PROSITE" id="PS00356">
    <property type="entry name" value="HTH_LACI_1"/>
    <property type="match status" value="1"/>
</dbReference>
<dbReference type="EMBL" id="JABWGO010000001">
    <property type="protein sequence ID" value="NUW39051.1"/>
    <property type="molecule type" value="Genomic_DNA"/>
</dbReference>
<dbReference type="CDD" id="cd01392">
    <property type="entry name" value="HTH_LacI"/>
    <property type="match status" value="1"/>
</dbReference>
<keyword evidence="6" id="KW-1185">Reference proteome</keyword>
<protein>
    <submittedName>
        <fullName evidence="5">LacI family DNA-binding transcriptional regulator</fullName>
    </submittedName>
</protein>
<evidence type="ECO:0000313" key="5">
    <source>
        <dbReference type="EMBL" id="NUW39051.1"/>
    </source>
</evidence>
<organism evidence="5 6">
    <name type="scientific">Nonomuraea rhodomycinica</name>
    <dbReference type="NCBI Taxonomy" id="1712872"/>
    <lineage>
        <taxon>Bacteria</taxon>
        <taxon>Bacillati</taxon>
        <taxon>Actinomycetota</taxon>
        <taxon>Actinomycetes</taxon>
        <taxon>Streptosporangiales</taxon>
        <taxon>Streptosporangiaceae</taxon>
        <taxon>Nonomuraea</taxon>
    </lineage>
</organism>
<feature type="domain" description="HTH lacI-type" evidence="4">
    <location>
        <begin position="4"/>
        <end position="58"/>
    </location>
</feature>
<dbReference type="InterPro" id="IPR028082">
    <property type="entry name" value="Peripla_BP_I"/>
</dbReference>
<accession>A0A7Y6IJA0</accession>
<name>A0A7Y6IJA0_9ACTN</name>
<dbReference type="SUPFAM" id="SSF47413">
    <property type="entry name" value="lambda repressor-like DNA-binding domains"/>
    <property type="match status" value="1"/>
</dbReference>
<proteinExistence type="predicted"/>
<dbReference type="GO" id="GO:0003700">
    <property type="term" value="F:DNA-binding transcription factor activity"/>
    <property type="evidence" value="ECO:0007669"/>
    <property type="project" value="TreeGrafter"/>
</dbReference>
<dbReference type="PANTHER" id="PTHR30146">
    <property type="entry name" value="LACI-RELATED TRANSCRIPTIONAL REPRESSOR"/>
    <property type="match status" value="1"/>
</dbReference>